<dbReference type="Pfam" id="PF13516">
    <property type="entry name" value="LRR_6"/>
    <property type="match status" value="2"/>
</dbReference>
<comment type="caution">
    <text evidence="9">The sequence shown here is derived from an EMBL/GenBank/DDBJ whole genome shotgun (WGS) entry which is preliminary data.</text>
</comment>
<feature type="non-terminal residue" evidence="9">
    <location>
        <position position="388"/>
    </location>
</feature>
<dbReference type="EMBL" id="JAHUTI010095742">
    <property type="protein sequence ID" value="MED6262892.1"/>
    <property type="molecule type" value="Genomic_DNA"/>
</dbReference>
<evidence type="ECO:0000256" key="1">
    <source>
        <dbReference type="ARBA" id="ARBA00004496"/>
    </source>
</evidence>
<evidence type="ECO:0000259" key="7">
    <source>
        <dbReference type="Pfam" id="PF17776"/>
    </source>
</evidence>
<sequence>MKADREVLLKLGRLAFEHLEKGNIMFYQEDLDQCGLDVTEASVYSGVCTEIFRRESLIFQKPVYCFVHLSIQEFLAAVYMFHCFTNRNTEVMENFLGTEEKNDYSDEDDSDSDIWMSFISLPELLHTVIKKSWTSKAGHLDLFVRFLHGLSVESNQRLLGGLLGQMENSPETIQMVINNLKNMEAKFISPDRSINIFHCLMEMKDLSVYQEIQQFLKSENRSEKLSEIQCSALAYMLQMSEEVLDELDLEKYNTSWMGRLRLIPAVRNCRKARLHECMLSETHYEVIATALRSYPSHLRHLDLTGSKLQDSGLQVLTKGLEGPCCQLEVLLLASCRLSEIGCKALVSALKMNRSLAELDLSSNTLQDSGVTLLSAGLESSSSCELETL</sequence>
<evidence type="ECO:0000256" key="4">
    <source>
        <dbReference type="ARBA" id="ARBA00022737"/>
    </source>
</evidence>
<feature type="domain" description="NACHT LRR and PYD" evidence="7">
    <location>
        <begin position="68"/>
        <end position="211"/>
    </location>
</feature>
<evidence type="ECO:0000313" key="9">
    <source>
        <dbReference type="EMBL" id="MED6262892.1"/>
    </source>
</evidence>
<dbReference type="PANTHER" id="PTHR24106">
    <property type="entry name" value="NACHT, LRR AND CARD DOMAINS-CONTAINING"/>
    <property type="match status" value="1"/>
</dbReference>
<keyword evidence="6" id="KW-0067">ATP-binding</keyword>
<keyword evidence="5" id="KW-0547">Nucleotide-binding</keyword>
<evidence type="ECO:0000256" key="3">
    <source>
        <dbReference type="ARBA" id="ARBA00022614"/>
    </source>
</evidence>
<gene>
    <name evidence="9" type="ORF">ATANTOWER_028641</name>
</gene>
<proteinExistence type="predicted"/>
<dbReference type="Gene3D" id="3.80.10.10">
    <property type="entry name" value="Ribonuclease Inhibitor"/>
    <property type="match status" value="1"/>
</dbReference>
<dbReference type="Proteomes" id="UP001345963">
    <property type="component" value="Unassembled WGS sequence"/>
</dbReference>
<dbReference type="SMART" id="SM00368">
    <property type="entry name" value="LRR_RI"/>
    <property type="match status" value="3"/>
</dbReference>
<dbReference type="Pfam" id="PF17776">
    <property type="entry name" value="NLRC4_HD2"/>
    <property type="match status" value="1"/>
</dbReference>
<dbReference type="InterPro" id="IPR041075">
    <property type="entry name" value="NOD1/2_WH"/>
</dbReference>
<accession>A0ABU7CIU8</accession>
<evidence type="ECO:0000256" key="6">
    <source>
        <dbReference type="ARBA" id="ARBA00022840"/>
    </source>
</evidence>
<dbReference type="InterPro" id="IPR032675">
    <property type="entry name" value="LRR_dom_sf"/>
</dbReference>
<evidence type="ECO:0000259" key="8">
    <source>
        <dbReference type="Pfam" id="PF17779"/>
    </source>
</evidence>
<keyword evidence="4" id="KW-0677">Repeat</keyword>
<reference evidence="9 10" key="1">
    <citation type="submission" date="2021-07" db="EMBL/GenBank/DDBJ databases">
        <authorList>
            <person name="Palmer J.M."/>
        </authorList>
    </citation>
    <scope>NUCLEOTIDE SEQUENCE [LARGE SCALE GENOMIC DNA]</scope>
    <source>
        <strain evidence="9 10">AT_MEX2019</strain>
        <tissue evidence="9">Muscle</tissue>
    </source>
</reference>
<comment type="subcellular location">
    <subcellularLocation>
        <location evidence="1">Cytoplasm</location>
    </subcellularLocation>
</comment>
<dbReference type="InterPro" id="IPR051261">
    <property type="entry name" value="NLR"/>
</dbReference>
<dbReference type="InterPro" id="IPR041267">
    <property type="entry name" value="NLRP_HD2"/>
</dbReference>
<protein>
    <submittedName>
        <fullName evidence="9">Uncharacterized protein</fullName>
    </submittedName>
</protein>
<evidence type="ECO:0000256" key="5">
    <source>
        <dbReference type="ARBA" id="ARBA00022741"/>
    </source>
</evidence>
<dbReference type="SUPFAM" id="SSF52047">
    <property type="entry name" value="RNI-like"/>
    <property type="match status" value="1"/>
</dbReference>
<feature type="domain" description="NOD1/2 winged helix" evidence="8">
    <location>
        <begin position="7"/>
        <end position="66"/>
    </location>
</feature>
<keyword evidence="10" id="KW-1185">Reference proteome</keyword>
<organism evidence="9 10">
    <name type="scientific">Ataeniobius toweri</name>
    <dbReference type="NCBI Taxonomy" id="208326"/>
    <lineage>
        <taxon>Eukaryota</taxon>
        <taxon>Metazoa</taxon>
        <taxon>Chordata</taxon>
        <taxon>Craniata</taxon>
        <taxon>Vertebrata</taxon>
        <taxon>Euteleostomi</taxon>
        <taxon>Actinopterygii</taxon>
        <taxon>Neopterygii</taxon>
        <taxon>Teleostei</taxon>
        <taxon>Neoteleostei</taxon>
        <taxon>Acanthomorphata</taxon>
        <taxon>Ovalentaria</taxon>
        <taxon>Atherinomorphae</taxon>
        <taxon>Cyprinodontiformes</taxon>
        <taxon>Goodeidae</taxon>
        <taxon>Ataeniobius</taxon>
    </lineage>
</organism>
<evidence type="ECO:0000256" key="2">
    <source>
        <dbReference type="ARBA" id="ARBA00022490"/>
    </source>
</evidence>
<dbReference type="InterPro" id="IPR001611">
    <property type="entry name" value="Leu-rich_rpt"/>
</dbReference>
<dbReference type="Pfam" id="PF17779">
    <property type="entry name" value="WHD_NOD2"/>
    <property type="match status" value="1"/>
</dbReference>
<name>A0ABU7CIU8_9TELE</name>
<evidence type="ECO:0000313" key="10">
    <source>
        <dbReference type="Proteomes" id="UP001345963"/>
    </source>
</evidence>
<keyword evidence="2" id="KW-0963">Cytoplasm</keyword>
<keyword evidence="3" id="KW-0433">Leucine-rich repeat</keyword>